<dbReference type="PROSITE" id="PS51724">
    <property type="entry name" value="SPOR"/>
    <property type="match status" value="1"/>
</dbReference>
<dbReference type="SUPFAM" id="SSF110997">
    <property type="entry name" value="Sporulation related repeat"/>
    <property type="match status" value="1"/>
</dbReference>
<keyword evidence="5" id="KW-1185">Reference proteome</keyword>
<sequence length="237" mass="27120">MNDKSNFYVFEKKEILLVVIFVILVAVTSFFFGLKIGSNYAFEKSGLDQEAEKVLDSPVTQKEKIELTSPEEEKVQELVQEQRTKDVSKEDLNKRIEESLKEKMVKEFSSENKEFNDLAADTPPVQEQVEERQAEPVVQAQTETTQIQETSSGTDEYTGKYTIVVGSFESIDDAKEFAEGFRVLGFSPIINEKDIPGKGNRFRVSLGAFERIIEAKQYVKKNRSLFAGRDYFFTKFD</sequence>
<protein>
    <recommendedName>
        <fullName evidence="3">SPOR domain-containing protein</fullName>
    </recommendedName>
</protein>
<proteinExistence type="predicted"/>
<accession>A0ABY0IFT8</accession>
<dbReference type="EMBL" id="QDKL01000002">
    <property type="protein sequence ID" value="RZF21365.1"/>
    <property type="molecule type" value="Genomic_DNA"/>
</dbReference>
<keyword evidence="2" id="KW-0812">Transmembrane</keyword>
<dbReference type="Gene3D" id="3.30.70.1070">
    <property type="entry name" value="Sporulation related repeat"/>
    <property type="match status" value="1"/>
</dbReference>
<reference evidence="5" key="1">
    <citation type="journal article" date="2019" name="Int. J. Syst. Evol. Microbiol.">
        <title>Halobacteriovorax valvorus sp. nov., a novel prokaryotic predator isolated from coastal seawater of China.</title>
        <authorList>
            <person name="Chen M.-X."/>
        </authorList>
    </citation>
    <scope>NUCLEOTIDE SEQUENCE [LARGE SCALE GENOMIC DNA]</scope>
    <source>
        <strain evidence="5">BL9</strain>
    </source>
</reference>
<gene>
    <name evidence="4" type="ORF">DAY19_06680</name>
</gene>
<dbReference type="RefSeq" id="WP_114706432.1">
    <property type="nucleotide sequence ID" value="NZ_QDKL01000002.1"/>
</dbReference>
<dbReference type="InterPro" id="IPR007730">
    <property type="entry name" value="SPOR-like_dom"/>
</dbReference>
<feature type="region of interest" description="Disordered" evidence="1">
    <location>
        <begin position="134"/>
        <end position="153"/>
    </location>
</feature>
<name>A0ABY0IFT8_9BACT</name>
<evidence type="ECO:0000313" key="4">
    <source>
        <dbReference type="EMBL" id="RZF21365.1"/>
    </source>
</evidence>
<feature type="compositionally biased region" description="Low complexity" evidence="1">
    <location>
        <begin position="139"/>
        <end position="150"/>
    </location>
</feature>
<feature type="domain" description="SPOR" evidence="3">
    <location>
        <begin position="155"/>
        <end position="236"/>
    </location>
</feature>
<organism evidence="4 5">
    <name type="scientific">Halobacteriovorax vibrionivorans</name>
    <dbReference type="NCBI Taxonomy" id="2152716"/>
    <lineage>
        <taxon>Bacteria</taxon>
        <taxon>Pseudomonadati</taxon>
        <taxon>Bdellovibrionota</taxon>
        <taxon>Bacteriovoracia</taxon>
        <taxon>Bacteriovoracales</taxon>
        <taxon>Halobacteriovoraceae</taxon>
        <taxon>Halobacteriovorax</taxon>
    </lineage>
</organism>
<dbReference type="Pfam" id="PF05036">
    <property type="entry name" value="SPOR"/>
    <property type="match status" value="1"/>
</dbReference>
<dbReference type="InterPro" id="IPR036680">
    <property type="entry name" value="SPOR-like_sf"/>
</dbReference>
<comment type="caution">
    <text evidence="4">The sequence shown here is derived from an EMBL/GenBank/DDBJ whole genome shotgun (WGS) entry which is preliminary data.</text>
</comment>
<evidence type="ECO:0000256" key="1">
    <source>
        <dbReference type="SAM" id="MobiDB-lite"/>
    </source>
</evidence>
<evidence type="ECO:0000313" key="5">
    <source>
        <dbReference type="Proteomes" id="UP000443582"/>
    </source>
</evidence>
<dbReference type="Proteomes" id="UP000443582">
    <property type="component" value="Unassembled WGS sequence"/>
</dbReference>
<evidence type="ECO:0000259" key="3">
    <source>
        <dbReference type="PROSITE" id="PS51724"/>
    </source>
</evidence>
<keyword evidence="2" id="KW-0472">Membrane</keyword>
<keyword evidence="2" id="KW-1133">Transmembrane helix</keyword>
<feature type="transmembrane region" description="Helical" evidence="2">
    <location>
        <begin position="15"/>
        <end position="34"/>
    </location>
</feature>
<evidence type="ECO:0000256" key="2">
    <source>
        <dbReference type="SAM" id="Phobius"/>
    </source>
</evidence>